<keyword evidence="2" id="KW-1185">Reference proteome</keyword>
<reference evidence="2" key="1">
    <citation type="journal article" date="2019" name="Int. J. Syst. Evol. Microbiol.">
        <title>The Global Catalogue of Microorganisms (GCM) 10K type strain sequencing project: providing services to taxonomists for standard genome sequencing and annotation.</title>
        <authorList>
            <consortium name="The Broad Institute Genomics Platform"/>
            <consortium name="The Broad Institute Genome Sequencing Center for Infectious Disease"/>
            <person name="Wu L."/>
            <person name="Ma J."/>
        </authorList>
    </citation>
    <scope>NUCLEOTIDE SEQUENCE [LARGE SCALE GENOMIC DNA]</scope>
    <source>
        <strain evidence="2">KCTC 32514</strain>
    </source>
</reference>
<protein>
    <submittedName>
        <fullName evidence="1">PD-(D/E)XK nuclease family protein</fullName>
    </submittedName>
</protein>
<comment type="caution">
    <text evidence="1">The sequence shown here is derived from an EMBL/GenBank/DDBJ whole genome shotgun (WGS) entry which is preliminary data.</text>
</comment>
<organism evidence="1 2">
    <name type="scientific">Psychroserpens luteus</name>
    <dbReference type="NCBI Taxonomy" id="1434066"/>
    <lineage>
        <taxon>Bacteria</taxon>
        <taxon>Pseudomonadati</taxon>
        <taxon>Bacteroidota</taxon>
        <taxon>Flavobacteriia</taxon>
        <taxon>Flavobacteriales</taxon>
        <taxon>Flavobacteriaceae</taxon>
        <taxon>Psychroserpens</taxon>
    </lineage>
</organism>
<dbReference type="Proteomes" id="UP001597548">
    <property type="component" value="Unassembled WGS sequence"/>
</dbReference>
<evidence type="ECO:0000313" key="1">
    <source>
        <dbReference type="EMBL" id="MFD2914781.1"/>
    </source>
</evidence>
<dbReference type="RefSeq" id="WP_194507546.1">
    <property type="nucleotide sequence ID" value="NZ_JADILU010000003.1"/>
</dbReference>
<gene>
    <name evidence="1" type="ORF">ACFS29_03960</name>
</gene>
<accession>A0ABW5ZS88</accession>
<dbReference type="Pfam" id="PF14281">
    <property type="entry name" value="PDDEXK_4"/>
    <property type="match status" value="1"/>
</dbReference>
<name>A0ABW5ZS88_9FLAO</name>
<dbReference type="EMBL" id="JBHUOS010000001">
    <property type="protein sequence ID" value="MFD2914781.1"/>
    <property type="molecule type" value="Genomic_DNA"/>
</dbReference>
<dbReference type="InterPro" id="IPR029470">
    <property type="entry name" value="PDDEXK_4"/>
</dbReference>
<evidence type="ECO:0000313" key="2">
    <source>
        <dbReference type="Proteomes" id="UP001597548"/>
    </source>
</evidence>
<proteinExistence type="predicted"/>
<sequence length="408" mass="47587">MNYTNTLLSEVQTIVNSYSRINKMSGQNFNLFTLLRKGSDEVRLHSKFISELLNPQGSHQQGTLFLDCFLTRLSITDFETNNATANIEYYTGVINDNKDLGGNIDILIRSINNKVIKIENKIYAKEQENQLLRYHNFQKDGQLIFLTLRGHKSRDHDTLTNAKIDYQQISYKNEITEWLQECIEKCATVPIVRESIVQYLNLVKKLTHQNINKKMSKEIVEKITQSKESFEAYLAIRKTENDNEMYFDVANSHLIPFFEDFAVKNNLTVKNLEKSLIEKRERYSGFFFTNDTLTKYGLKLSIQFGNSLNRDMFYGLSFTTENPEEHAVCEIIAKEAKHVMDKPNPTNSWWLCNTFWKEYRNWGEIETLYNLAYGNFQNELSSKLTAILNLAFSVIENYESQLESKSKT</sequence>